<gene>
    <name evidence="3" type="ORF">HGP31_30275</name>
</gene>
<evidence type="ECO:0000256" key="2">
    <source>
        <dbReference type="SAM" id="Phobius"/>
    </source>
</evidence>
<keyword evidence="2" id="KW-0812">Transmembrane</keyword>
<dbReference type="AlphaFoldDB" id="A0AAE7A420"/>
<dbReference type="Proteomes" id="UP000501367">
    <property type="component" value="Chromosome"/>
</dbReference>
<evidence type="ECO:0000313" key="4">
    <source>
        <dbReference type="Proteomes" id="UP000501367"/>
    </source>
</evidence>
<feature type="transmembrane region" description="Helical" evidence="2">
    <location>
        <begin position="358"/>
        <end position="379"/>
    </location>
</feature>
<dbReference type="GO" id="GO:0003677">
    <property type="term" value="F:DNA binding"/>
    <property type="evidence" value="ECO:0007669"/>
    <property type="project" value="InterPro"/>
</dbReference>
<evidence type="ECO:0000256" key="1">
    <source>
        <dbReference type="ARBA" id="ARBA00023172"/>
    </source>
</evidence>
<proteinExistence type="predicted"/>
<dbReference type="GO" id="GO:0006310">
    <property type="term" value="P:DNA recombination"/>
    <property type="evidence" value="ECO:0007669"/>
    <property type="project" value="UniProtKB-KW"/>
</dbReference>
<name>A0AAE7A420_9PSED</name>
<dbReference type="Gene3D" id="1.10.443.10">
    <property type="entry name" value="Intergrase catalytic core"/>
    <property type="match status" value="1"/>
</dbReference>
<keyword evidence="1" id="KW-0233">DNA recombination</keyword>
<dbReference type="InterPro" id="IPR013762">
    <property type="entry name" value="Integrase-like_cat_sf"/>
</dbReference>
<protein>
    <submittedName>
        <fullName evidence="3">Site-specific integrase</fullName>
    </submittedName>
</protein>
<evidence type="ECO:0000313" key="3">
    <source>
        <dbReference type="EMBL" id="QJC82381.1"/>
    </source>
</evidence>
<dbReference type="KEGG" id="pum:HGP31_30275"/>
<accession>A0AAE7A420</accession>
<keyword evidence="2" id="KW-0472">Membrane</keyword>
<dbReference type="InterPro" id="IPR011010">
    <property type="entry name" value="DNA_brk_join_enz"/>
</dbReference>
<organism evidence="3 4">
    <name type="scientific">Pseudomonas umsongensis</name>
    <dbReference type="NCBI Taxonomy" id="198618"/>
    <lineage>
        <taxon>Bacteria</taxon>
        <taxon>Pseudomonadati</taxon>
        <taxon>Pseudomonadota</taxon>
        <taxon>Gammaproteobacteria</taxon>
        <taxon>Pseudomonadales</taxon>
        <taxon>Pseudomonadaceae</taxon>
        <taxon>Pseudomonas</taxon>
    </lineage>
</organism>
<dbReference type="EMBL" id="CP051487">
    <property type="protein sequence ID" value="QJC82381.1"/>
    <property type="molecule type" value="Genomic_DNA"/>
</dbReference>
<dbReference type="SUPFAM" id="SSF56349">
    <property type="entry name" value="DNA breaking-rejoining enzymes"/>
    <property type="match status" value="1"/>
</dbReference>
<dbReference type="CDD" id="cd00397">
    <property type="entry name" value="DNA_BRE_C"/>
    <property type="match status" value="1"/>
</dbReference>
<sequence length="427" mass="49134">MARLRYISYSPHRCSVNTDHIVWTSVTTREGIEGLPQIIWQDSMPWREANLWAMQRATEREVCIDTVRSNMTSILMYANWLEQSKTDWWYFPVKKADRCLVRFRGHLIVQRDSGLIAPSTATQRMRDVINFYRWLRANGFLTSDWPLWKEKFVSINFTNAVGFDRTIAVQTTDLAIKNRKLNIEKLEDGLIPVSAEDRDKILEFARDNASWETYLFLMLGFYTGMRIGTLSDLKVETLRRAVPDPQSRDLYKIAIGPGARPSVKTKFGVTGFAWITKPHLELILIYVDSQQRQDRVSKAKEQNKNLVFLTRHGNPYTTGNTEKSSALNVEMHNLRKKSKATGNNFLEGFYFHRSRATFATQLAILLVPIAGVVNALAIIKDALLHKDEATSLRYIKFIERTPAKAKIANEFSRVFLSILSEGRSDDE</sequence>
<reference evidence="3 4" key="1">
    <citation type="submission" date="2020-04" db="EMBL/GenBank/DDBJ databases">
        <authorList>
            <person name="Yao Y."/>
            <person name="He Z."/>
        </authorList>
    </citation>
    <scope>NUCLEOTIDE SEQUENCE [LARGE SCALE GENOMIC DNA]</scope>
    <source>
        <strain evidence="3 4">CY-1</strain>
    </source>
</reference>
<keyword evidence="2" id="KW-1133">Transmembrane helix</keyword>
<dbReference type="GO" id="GO:0015074">
    <property type="term" value="P:DNA integration"/>
    <property type="evidence" value="ECO:0007669"/>
    <property type="project" value="InterPro"/>
</dbReference>